<dbReference type="Gene3D" id="1.10.1200.10">
    <property type="entry name" value="ACP-like"/>
    <property type="match status" value="1"/>
</dbReference>
<accession>A0A0L0ETT3</accession>
<dbReference type="InterPro" id="IPR025110">
    <property type="entry name" value="AMP-bd_C"/>
</dbReference>
<dbReference type="GO" id="GO:0005737">
    <property type="term" value="C:cytoplasm"/>
    <property type="evidence" value="ECO:0007669"/>
    <property type="project" value="TreeGrafter"/>
</dbReference>
<dbReference type="EMBL" id="LFZX01000079">
    <property type="protein sequence ID" value="KNC67288.1"/>
    <property type="molecule type" value="Genomic_DNA"/>
</dbReference>
<dbReference type="GO" id="GO:0043041">
    <property type="term" value="P:amino acid activation for nonribosomal peptide biosynthetic process"/>
    <property type="evidence" value="ECO:0007669"/>
    <property type="project" value="TreeGrafter"/>
</dbReference>
<evidence type="ECO:0000256" key="1">
    <source>
        <dbReference type="SAM" id="MobiDB-lite"/>
    </source>
</evidence>
<dbReference type="PANTHER" id="PTHR45527">
    <property type="entry name" value="NONRIBOSOMAL PEPTIDE SYNTHETASE"/>
    <property type="match status" value="1"/>
</dbReference>
<proteinExistence type="predicted"/>
<name>A0A0L0ETT3_9GAMM</name>
<evidence type="ECO:0000313" key="3">
    <source>
        <dbReference type="EMBL" id="KNC67288.1"/>
    </source>
</evidence>
<sequence>RLTQLPGVDVAVVITEQQAQALSLIAYVQSDRHDDPDYAVRLKRALAEQLPDYMVPAQIVALAQLPINASGKLERQQLPKVAPAQAPSVSTAANQTEQALEAVWVKHLAISQVDRNANFFDLGGHSLLLMAVFDDLKPHFAQLQLTDLFAYPSIASLAAYLDQSQTTQSQTNNAPSGARQRRGMGAVAARKRKVRES</sequence>
<feature type="non-terminal residue" evidence="3">
    <location>
        <position position="1"/>
    </location>
</feature>
<dbReference type="InterPro" id="IPR009081">
    <property type="entry name" value="PP-bd_ACP"/>
</dbReference>
<feature type="domain" description="Carrier" evidence="2">
    <location>
        <begin position="91"/>
        <end position="165"/>
    </location>
</feature>
<evidence type="ECO:0000259" key="2">
    <source>
        <dbReference type="PROSITE" id="PS50075"/>
    </source>
</evidence>
<dbReference type="SUPFAM" id="SSF47336">
    <property type="entry name" value="ACP-like"/>
    <property type="match status" value="1"/>
</dbReference>
<dbReference type="Gene3D" id="3.30.300.30">
    <property type="match status" value="1"/>
</dbReference>
<dbReference type="Pfam" id="PF13193">
    <property type="entry name" value="AMP-binding_C"/>
    <property type="match status" value="1"/>
</dbReference>
<dbReference type="InterPro" id="IPR036736">
    <property type="entry name" value="ACP-like_sf"/>
</dbReference>
<dbReference type="GO" id="GO:0031177">
    <property type="term" value="F:phosphopantetheine binding"/>
    <property type="evidence" value="ECO:0007669"/>
    <property type="project" value="TreeGrafter"/>
</dbReference>
<organism evidence="3 4">
    <name type="scientific">Pseudoalteromonas rubra</name>
    <dbReference type="NCBI Taxonomy" id="43658"/>
    <lineage>
        <taxon>Bacteria</taxon>
        <taxon>Pseudomonadati</taxon>
        <taxon>Pseudomonadota</taxon>
        <taxon>Gammaproteobacteria</taxon>
        <taxon>Alteromonadales</taxon>
        <taxon>Pseudoalteromonadaceae</taxon>
        <taxon>Pseudoalteromonas</taxon>
    </lineage>
</organism>
<dbReference type="PROSITE" id="PS50075">
    <property type="entry name" value="CARRIER"/>
    <property type="match status" value="1"/>
</dbReference>
<dbReference type="PATRIC" id="fig|43658.6.peg.942"/>
<evidence type="ECO:0000313" key="4">
    <source>
        <dbReference type="Proteomes" id="UP000036850"/>
    </source>
</evidence>
<comment type="caution">
    <text evidence="3">The sequence shown here is derived from an EMBL/GenBank/DDBJ whole genome shotgun (WGS) entry which is preliminary data.</text>
</comment>
<dbReference type="AlphaFoldDB" id="A0A0L0ETT3"/>
<reference evidence="4" key="1">
    <citation type="submission" date="2015-07" db="EMBL/GenBank/DDBJ databases">
        <title>Draft genome sequence of a Pseudoalteromonas rubra strain, OCN096, isolated from Kaneohe Bay, Oahu, Hawaii.</title>
        <authorList>
            <person name="Beurmann S."/>
            <person name="Ushijima B."/>
            <person name="Belcaid M."/>
            <person name="Callahan S.M."/>
            <person name="Aeby G.S."/>
        </authorList>
    </citation>
    <scope>NUCLEOTIDE SEQUENCE [LARGE SCALE GENOMIC DNA]</scope>
    <source>
        <strain evidence="4">OCN096</strain>
    </source>
</reference>
<dbReference type="Pfam" id="PF00550">
    <property type="entry name" value="PP-binding"/>
    <property type="match status" value="1"/>
</dbReference>
<dbReference type="GO" id="GO:0044550">
    <property type="term" value="P:secondary metabolite biosynthetic process"/>
    <property type="evidence" value="ECO:0007669"/>
    <property type="project" value="TreeGrafter"/>
</dbReference>
<protein>
    <recommendedName>
        <fullName evidence="2">Carrier domain-containing protein</fullName>
    </recommendedName>
</protein>
<dbReference type="Proteomes" id="UP000036850">
    <property type="component" value="Unassembled WGS sequence"/>
</dbReference>
<gene>
    <name evidence="3" type="ORF">AC626_11670</name>
</gene>
<dbReference type="SUPFAM" id="SSF56801">
    <property type="entry name" value="Acetyl-CoA synthetase-like"/>
    <property type="match status" value="1"/>
</dbReference>
<dbReference type="PANTHER" id="PTHR45527:SF1">
    <property type="entry name" value="FATTY ACID SYNTHASE"/>
    <property type="match status" value="1"/>
</dbReference>
<feature type="region of interest" description="Disordered" evidence="1">
    <location>
        <begin position="166"/>
        <end position="197"/>
    </location>
</feature>
<dbReference type="InterPro" id="IPR045851">
    <property type="entry name" value="AMP-bd_C_sf"/>
</dbReference>